<dbReference type="AlphaFoldDB" id="A0AA37HTX2"/>
<comment type="caution">
    <text evidence="1">The sequence shown here is derived from an EMBL/GenBank/DDBJ whole genome shotgun (WGS) entry which is preliminary data.</text>
</comment>
<name>A0AA37HTX2_9HYPH</name>
<proteinExistence type="predicted"/>
<gene>
    <name evidence="1" type="ORF">NBEOAGPD_4817</name>
</gene>
<evidence type="ECO:0000313" key="2">
    <source>
        <dbReference type="Proteomes" id="UP001055108"/>
    </source>
</evidence>
<dbReference type="Proteomes" id="UP001055108">
    <property type="component" value="Unassembled WGS sequence"/>
</dbReference>
<reference evidence="1" key="1">
    <citation type="journal article" date="2016" name="Front. Microbiol.">
        <title>Genome Sequence of the Piezophilic, Mesophilic Sulfate-Reducing Bacterium Desulfovibrio indicus J2T.</title>
        <authorList>
            <person name="Cao J."/>
            <person name="Maignien L."/>
            <person name="Shao Z."/>
            <person name="Alain K."/>
            <person name="Jebbar M."/>
        </authorList>
    </citation>
    <scope>NUCLEOTIDE SEQUENCE</scope>
    <source>
        <strain evidence="1">NBRC 103626</strain>
    </source>
</reference>
<dbReference type="RefSeq" id="WP_238306794.1">
    <property type="nucleotide sequence ID" value="NZ_BPQM01000144.1"/>
</dbReference>
<protein>
    <submittedName>
        <fullName evidence="1">Uncharacterized protein</fullName>
    </submittedName>
</protein>
<evidence type="ECO:0000313" key="1">
    <source>
        <dbReference type="EMBL" id="GJD81564.1"/>
    </source>
</evidence>
<accession>A0AA37HTX2</accession>
<sequence length="129" mass="13660">MLFVDASGSVTLGIGELGRNSLVQPSEPLLRHTGALLGDLGTPLGVPHAFFRSNGDAGCACFGSSDTLARRVDVFANPFEKLLDAQILLLRLLLDLACMDGGATNALDQGRPVLRRCRGRASKRVIIEG</sequence>
<organism evidence="1 2">
    <name type="scientific">Methylobacterium gregans</name>
    <dbReference type="NCBI Taxonomy" id="374424"/>
    <lineage>
        <taxon>Bacteria</taxon>
        <taxon>Pseudomonadati</taxon>
        <taxon>Pseudomonadota</taxon>
        <taxon>Alphaproteobacteria</taxon>
        <taxon>Hyphomicrobiales</taxon>
        <taxon>Methylobacteriaceae</taxon>
        <taxon>Methylobacterium</taxon>
    </lineage>
</organism>
<dbReference type="EMBL" id="BPQM01000144">
    <property type="protein sequence ID" value="GJD81564.1"/>
    <property type="molecule type" value="Genomic_DNA"/>
</dbReference>
<keyword evidence="2" id="KW-1185">Reference proteome</keyword>
<reference evidence="1" key="2">
    <citation type="submission" date="2021-08" db="EMBL/GenBank/DDBJ databases">
        <authorList>
            <person name="Tani A."/>
            <person name="Ola A."/>
            <person name="Ogura Y."/>
            <person name="Katsura K."/>
            <person name="Hayashi T."/>
        </authorList>
    </citation>
    <scope>NUCLEOTIDE SEQUENCE</scope>
    <source>
        <strain evidence="1">NBRC 103626</strain>
    </source>
</reference>